<evidence type="ECO:0000313" key="12">
    <source>
        <dbReference type="Proteomes" id="UP000031980"/>
    </source>
</evidence>
<dbReference type="AlphaFoldDB" id="A0A0C3RFH6"/>
<dbReference type="GO" id="GO:1990281">
    <property type="term" value="C:efflux pump complex"/>
    <property type="evidence" value="ECO:0007669"/>
    <property type="project" value="TreeGrafter"/>
</dbReference>
<comment type="similarity">
    <text evidence="2">Belongs to the outer membrane factor (OMF) (TC 1.B.17) family.</text>
</comment>
<dbReference type="RefSeq" id="WP_041502152.1">
    <property type="nucleotide sequence ID" value="NZ_JPIT01000007.1"/>
</dbReference>
<evidence type="ECO:0000313" key="9">
    <source>
        <dbReference type="EMBL" id="KIO44004.1"/>
    </source>
</evidence>
<dbReference type="Gene3D" id="1.20.1600.10">
    <property type="entry name" value="Outer membrane efflux proteins (OEP)"/>
    <property type="match status" value="1"/>
</dbReference>
<reference evidence="9 12" key="1">
    <citation type="submission" date="2014-07" db="EMBL/GenBank/DDBJ databases">
        <title>Porphyromonadaceae bacterium OUH 308042 = ATCC BAA-2681 = DSM 28342 draft genome.</title>
        <authorList>
            <person name="Sydenham T.V."/>
            <person name="Hasman H."/>
            <person name="Justensen U.S."/>
        </authorList>
    </citation>
    <scope>NUCLEOTIDE SEQUENCE [LARGE SCALE GENOMIC DNA]</scope>
    <source>
        <strain evidence="9 12">OUH 308042</strain>
    </source>
</reference>
<organism evidence="9 12">
    <name type="scientific">Sanguibacteroides justesenii</name>
    <dbReference type="NCBI Taxonomy" id="1547597"/>
    <lineage>
        <taxon>Bacteria</taxon>
        <taxon>Pseudomonadati</taxon>
        <taxon>Bacteroidota</taxon>
        <taxon>Bacteroidia</taxon>
        <taxon>Bacteroidales</taxon>
        <taxon>Porphyromonadaceae</taxon>
        <taxon>Sanguibacteroides</taxon>
    </lineage>
</organism>
<evidence type="ECO:0000256" key="4">
    <source>
        <dbReference type="ARBA" id="ARBA00022452"/>
    </source>
</evidence>
<evidence type="ECO:0000256" key="3">
    <source>
        <dbReference type="ARBA" id="ARBA00022448"/>
    </source>
</evidence>
<dbReference type="InterPro" id="IPR003423">
    <property type="entry name" value="OMP_efflux"/>
</dbReference>
<keyword evidence="8" id="KW-0732">Signal</keyword>
<keyword evidence="4" id="KW-1134">Transmembrane beta strand</keyword>
<keyword evidence="12" id="KW-1185">Reference proteome</keyword>
<dbReference type="Proteomes" id="UP000031937">
    <property type="component" value="Unassembled WGS sequence"/>
</dbReference>
<accession>A0A0C3RFH6</accession>
<dbReference type="GO" id="GO:0015562">
    <property type="term" value="F:efflux transmembrane transporter activity"/>
    <property type="evidence" value="ECO:0007669"/>
    <property type="project" value="InterPro"/>
</dbReference>
<dbReference type="EMBL" id="JPIT01000007">
    <property type="protein sequence ID" value="KIO47335.1"/>
    <property type="molecule type" value="Genomic_DNA"/>
</dbReference>
<dbReference type="PANTHER" id="PTHR30026">
    <property type="entry name" value="OUTER MEMBRANE PROTEIN TOLC"/>
    <property type="match status" value="1"/>
</dbReference>
<dbReference type="EMBL" id="JPIU01000040">
    <property type="protein sequence ID" value="KIO44004.1"/>
    <property type="molecule type" value="Genomic_DNA"/>
</dbReference>
<proteinExistence type="inferred from homology"/>
<dbReference type="Pfam" id="PF02321">
    <property type="entry name" value="OEP"/>
    <property type="match status" value="2"/>
</dbReference>
<dbReference type="PANTHER" id="PTHR30026:SF20">
    <property type="entry name" value="OUTER MEMBRANE PROTEIN TOLC"/>
    <property type="match status" value="1"/>
</dbReference>
<keyword evidence="6" id="KW-0472">Membrane</keyword>
<sequence length="423" mass="47865">MKQFILSISILLTAITVNGQALTLTLEQYRQKVLEYNQDVKQSREAVKAAVSALKAIKTGFFPKVQIGGDYSYQFEDVEFMQGIDMKHNNYSATATASQNIYSGSGVKKQRDAARLQEAIARLSEDLTRDNIVYAADLSYWSVAANETLYLISEEFVLIVRELYDIVNKRFDEGAISKTDVLMVKTRLKEAELQLSTAGMNFKTAMQSLKIMMGVTLEETVVVIDSIQKPMVVPALQPVETALKRRPDFLIAMENLNLAKQQTKIVRAKYLPQFSIGLKEAWGTPMINVDGKERFTTVAFAKLSMPVFNWGEKRHYVQQNRAMEVYKELEISKVEDQIKEELANAWVKLNESAKRVEIAQSTLDISRENLMLNTFSYNEGKLPILDVLSSQATWLQAYTSVVSANYQYKVALAEYVKILGGYE</sequence>
<dbReference type="GO" id="GO:0015288">
    <property type="term" value="F:porin activity"/>
    <property type="evidence" value="ECO:0007669"/>
    <property type="project" value="TreeGrafter"/>
</dbReference>
<keyword evidence="3" id="KW-0813">Transport</keyword>
<evidence type="ECO:0000313" key="11">
    <source>
        <dbReference type="Proteomes" id="UP000031937"/>
    </source>
</evidence>
<protein>
    <submittedName>
        <fullName evidence="9">Transporter</fullName>
    </submittedName>
</protein>
<feature type="signal peptide" evidence="8">
    <location>
        <begin position="1"/>
        <end position="21"/>
    </location>
</feature>
<evidence type="ECO:0000256" key="2">
    <source>
        <dbReference type="ARBA" id="ARBA00007613"/>
    </source>
</evidence>
<feature type="chain" id="PRO_5002169428" evidence="8">
    <location>
        <begin position="22"/>
        <end position="423"/>
    </location>
</feature>
<evidence type="ECO:0000256" key="7">
    <source>
        <dbReference type="ARBA" id="ARBA00023237"/>
    </source>
</evidence>
<dbReference type="InterPro" id="IPR051906">
    <property type="entry name" value="TolC-like"/>
</dbReference>
<keyword evidence="7" id="KW-0998">Cell outer membrane</keyword>
<evidence type="ECO:0000256" key="5">
    <source>
        <dbReference type="ARBA" id="ARBA00022692"/>
    </source>
</evidence>
<reference evidence="10 11" key="2">
    <citation type="submission" date="2014-07" db="EMBL/GenBank/DDBJ databases">
        <title>Porphyromonadaceae bacterium OUH 334697 = ATCC BAA-2682 = DSM 28341 draft genome.</title>
        <authorList>
            <person name="Sydenham T.V."/>
            <person name="Hasman H."/>
            <person name="Justesen U.S."/>
        </authorList>
    </citation>
    <scope>NUCLEOTIDE SEQUENCE [LARGE SCALE GENOMIC DNA]</scope>
    <source>
        <strain evidence="10 11">OUH 334697</strain>
    </source>
</reference>
<evidence type="ECO:0000256" key="6">
    <source>
        <dbReference type="ARBA" id="ARBA00023136"/>
    </source>
</evidence>
<dbReference type="SUPFAM" id="SSF56954">
    <property type="entry name" value="Outer membrane efflux proteins (OEP)"/>
    <property type="match status" value="1"/>
</dbReference>
<gene>
    <name evidence="9" type="ORF">BA92_11485</name>
    <name evidence="10" type="ORF">IE90_01765</name>
</gene>
<evidence type="ECO:0000256" key="8">
    <source>
        <dbReference type="SAM" id="SignalP"/>
    </source>
</evidence>
<keyword evidence="5" id="KW-0812">Transmembrane</keyword>
<comment type="caution">
    <text evidence="9">The sequence shown here is derived from an EMBL/GenBank/DDBJ whole genome shotgun (WGS) entry which is preliminary data.</text>
</comment>
<evidence type="ECO:0000313" key="10">
    <source>
        <dbReference type="EMBL" id="KIO47335.1"/>
    </source>
</evidence>
<dbReference type="GO" id="GO:0009279">
    <property type="term" value="C:cell outer membrane"/>
    <property type="evidence" value="ECO:0007669"/>
    <property type="project" value="UniProtKB-SubCell"/>
</dbReference>
<name>A0A0C3RFH6_9PORP</name>
<comment type="subcellular location">
    <subcellularLocation>
        <location evidence="1">Cell outer membrane</location>
    </subcellularLocation>
</comment>
<evidence type="ECO:0000256" key="1">
    <source>
        <dbReference type="ARBA" id="ARBA00004442"/>
    </source>
</evidence>
<dbReference type="Proteomes" id="UP000031980">
    <property type="component" value="Unassembled WGS sequence"/>
</dbReference>